<evidence type="ECO:0000313" key="2">
    <source>
        <dbReference type="EMBL" id="KAH6606801.1"/>
    </source>
</evidence>
<feature type="compositionally biased region" description="Polar residues" evidence="1">
    <location>
        <begin position="122"/>
        <end position="136"/>
    </location>
</feature>
<accession>A0A9P8TT12</accession>
<dbReference type="Proteomes" id="UP000827724">
    <property type="component" value="Unassembled WGS sequence"/>
</dbReference>
<feature type="region of interest" description="Disordered" evidence="1">
    <location>
        <begin position="115"/>
        <end position="189"/>
    </location>
</feature>
<proteinExistence type="predicted"/>
<dbReference type="OrthoDB" id="5209965at2759"/>
<dbReference type="AlphaFoldDB" id="A0A9P8TT12"/>
<protein>
    <submittedName>
        <fullName evidence="2">Uncharacterized protein</fullName>
    </submittedName>
</protein>
<keyword evidence="3" id="KW-1185">Reference proteome</keyword>
<organism evidence="2 3">
    <name type="scientific">Trichoderma cornu-damae</name>
    <dbReference type="NCBI Taxonomy" id="654480"/>
    <lineage>
        <taxon>Eukaryota</taxon>
        <taxon>Fungi</taxon>
        <taxon>Dikarya</taxon>
        <taxon>Ascomycota</taxon>
        <taxon>Pezizomycotina</taxon>
        <taxon>Sordariomycetes</taxon>
        <taxon>Hypocreomycetidae</taxon>
        <taxon>Hypocreales</taxon>
        <taxon>Hypocreaceae</taxon>
        <taxon>Trichoderma</taxon>
    </lineage>
</organism>
<gene>
    <name evidence="2" type="ORF">Trco_005954</name>
</gene>
<dbReference type="CDD" id="cd20335">
    <property type="entry name" value="BRcat_RBR"/>
    <property type="match status" value="1"/>
</dbReference>
<evidence type="ECO:0000313" key="3">
    <source>
        <dbReference type="Proteomes" id="UP000827724"/>
    </source>
</evidence>
<comment type="caution">
    <text evidence="2">The sequence shown here is derived from an EMBL/GenBank/DDBJ whole genome shotgun (WGS) entry which is preliminary data.</text>
</comment>
<name>A0A9P8TT12_9HYPO</name>
<dbReference type="EMBL" id="JAIWOZ010000004">
    <property type="protein sequence ID" value="KAH6606801.1"/>
    <property type="molecule type" value="Genomic_DNA"/>
</dbReference>
<sequence>MAYAFLNEPTTPLKDAISLDGPHDDIVPSGFVESRIRQLNIIAKRDGPGTNISPHAANTREGGELCSPACQRTRLEVSASPPVGHSYPGLRINDNHSDDNGVAWEVSSTSAHRFNVKPNLRASRSSNSLGLQSPTRGPSRFRSLRRSNETAANRADDAAQRFKSPGRSQGKQLAAVGETQPALEGSTKQQQDALDMFDMYGISRPEGWLSDEEEGGQNVSRMKTVQVCHSCGGYLHTRARCARCGHEFCFKCKTELITYMRKVKKSRSKGYGLKG</sequence>
<evidence type="ECO:0000256" key="1">
    <source>
        <dbReference type="SAM" id="MobiDB-lite"/>
    </source>
</evidence>
<reference evidence="2" key="1">
    <citation type="submission" date="2021-08" db="EMBL/GenBank/DDBJ databases">
        <title>Chromosome-Level Trichoderma cornu-damae using Hi-C Data.</title>
        <authorList>
            <person name="Kim C.S."/>
        </authorList>
    </citation>
    <scope>NUCLEOTIDE SEQUENCE</scope>
    <source>
        <strain evidence="2">KA19-0412C</strain>
    </source>
</reference>